<dbReference type="AlphaFoldDB" id="A0A6B9GFW6"/>
<geneLocation type="plasmid" evidence="6">
    <name>pne1b</name>
</geneLocation>
<comment type="similarity">
    <text evidence="1">Belongs to the NAD(P)-dependent epimerase/dehydratase family.</text>
</comment>
<dbReference type="Proteomes" id="UP000502005">
    <property type="component" value="Plasmid pNE1B"/>
</dbReference>
<dbReference type="PANTHER" id="PTHR43103:SF5">
    <property type="entry name" value="4-EPIMERASE, PUTATIVE (AFU_ORTHOLOGUE AFUA_7G00360)-RELATED"/>
    <property type="match status" value="1"/>
</dbReference>
<reference evidence="5 6" key="1">
    <citation type="submission" date="2017-11" db="EMBL/GenBank/DDBJ databases">
        <title>Genome sequence of Pantoea cypripedii NE1.</title>
        <authorList>
            <person name="Nascimento F.X."/>
        </authorList>
    </citation>
    <scope>NUCLEOTIDE SEQUENCE [LARGE SCALE GENOMIC DNA]</scope>
    <source>
        <strain evidence="5 6">NE1</strain>
        <plasmid evidence="6">pne1b</plasmid>
    </source>
</reference>
<keyword evidence="2" id="KW-0560">Oxidoreductase</keyword>
<dbReference type="Pfam" id="PF01370">
    <property type="entry name" value="Epimerase"/>
    <property type="match status" value="1"/>
</dbReference>
<protein>
    <submittedName>
        <fullName evidence="5">NAD-dependent dehydratase</fullName>
    </submittedName>
</protein>
<evidence type="ECO:0000256" key="1">
    <source>
        <dbReference type="ARBA" id="ARBA00007637"/>
    </source>
</evidence>
<organism evidence="5 6">
    <name type="scientific">Pantoea cypripedii</name>
    <name type="common">Pectobacterium cypripedii</name>
    <name type="synonym">Erwinia cypripedii</name>
    <dbReference type="NCBI Taxonomy" id="55209"/>
    <lineage>
        <taxon>Bacteria</taxon>
        <taxon>Pseudomonadati</taxon>
        <taxon>Pseudomonadota</taxon>
        <taxon>Gammaproteobacteria</taxon>
        <taxon>Enterobacterales</taxon>
        <taxon>Erwiniaceae</taxon>
        <taxon>Pantoea</taxon>
    </lineage>
</organism>
<name>A0A6B9GFW6_PANCY</name>
<dbReference type="InterPro" id="IPR001509">
    <property type="entry name" value="Epimerase_deHydtase"/>
</dbReference>
<dbReference type="SUPFAM" id="SSF51735">
    <property type="entry name" value="NAD(P)-binding Rossmann-fold domains"/>
    <property type="match status" value="1"/>
</dbReference>
<evidence type="ECO:0000256" key="3">
    <source>
        <dbReference type="ARBA" id="ARBA00023027"/>
    </source>
</evidence>
<dbReference type="InterPro" id="IPR036291">
    <property type="entry name" value="NAD(P)-bd_dom_sf"/>
</dbReference>
<dbReference type="EMBL" id="CP024770">
    <property type="protein sequence ID" value="QGY33187.1"/>
    <property type="molecule type" value="Genomic_DNA"/>
</dbReference>
<keyword evidence="3" id="KW-0520">NAD</keyword>
<evidence type="ECO:0000259" key="4">
    <source>
        <dbReference type="Pfam" id="PF01370"/>
    </source>
</evidence>
<accession>A0A6B9GFW6</accession>
<proteinExistence type="inferred from homology"/>
<dbReference type="PANTHER" id="PTHR43103">
    <property type="entry name" value="NUCLEOSIDE-DIPHOSPHATE-SUGAR EPIMERASE"/>
    <property type="match status" value="1"/>
</dbReference>
<evidence type="ECO:0000256" key="2">
    <source>
        <dbReference type="ARBA" id="ARBA00023002"/>
    </source>
</evidence>
<dbReference type="Gene3D" id="3.40.50.720">
    <property type="entry name" value="NAD(P)-binding Rossmann-like Domain"/>
    <property type="match status" value="1"/>
</dbReference>
<feature type="domain" description="NAD-dependent epimerase/dehydratase" evidence="4">
    <location>
        <begin position="6"/>
        <end position="164"/>
    </location>
</feature>
<dbReference type="GO" id="GO:0016491">
    <property type="term" value="F:oxidoreductase activity"/>
    <property type="evidence" value="ECO:0007669"/>
    <property type="project" value="UniProtKB-KW"/>
</dbReference>
<evidence type="ECO:0000313" key="5">
    <source>
        <dbReference type="EMBL" id="QGY33187.1"/>
    </source>
</evidence>
<gene>
    <name evidence="5" type="ORF">CUN67_30220</name>
</gene>
<evidence type="ECO:0000313" key="6">
    <source>
        <dbReference type="Proteomes" id="UP000502005"/>
    </source>
</evidence>
<sequence>MMMKNILLTGAAGLIGNQMRERLAQRSMLLRTTDVKAIDKLYPNEEFIQADLGEKSTAEKLVGGIDAILHFGGLSTEADFETICQVNILGAQRLYEAARKAGVKRILFASSVHAIGFYDQTEVIDSRVPVRPDSNYGLSKIFTEGLAQLYWEKYGIETVSVRIGSCEPKPSTLRHLKTWLSFDDMYQLIECSLDATRVGHTIIYGASNNKSSFWDNRHAAHLGYKPKDSADDYAAEIRANNSIPDIDDVASQYQGGIFIGF</sequence>
<keyword evidence="5" id="KW-0614">Plasmid</keyword>